<evidence type="ECO:0000256" key="2">
    <source>
        <dbReference type="ARBA" id="ARBA00022490"/>
    </source>
</evidence>
<feature type="domain" description="Aminoacyl-transfer RNA synthetases class-II family profile" evidence="9">
    <location>
        <begin position="139"/>
        <end position="456"/>
    </location>
</feature>
<reference evidence="10 11" key="1">
    <citation type="submission" date="2021-07" db="EMBL/GenBank/DDBJ databases">
        <title>A novel phosphonate cluster across the Pantoea species complex is important for pathogenicity in onion.</title>
        <authorList>
            <person name="Zhao M."/>
            <person name="Stice S."/>
            <person name="Shin G.Y."/>
            <person name="Coutinho T."/>
            <person name="Gitaitis R."/>
            <person name="Kvitko B."/>
            <person name="Dutta B."/>
        </authorList>
    </citation>
    <scope>NUCLEOTIDE SEQUENCE [LARGE SCALE GENOMIC DNA]</scope>
    <source>
        <strain evidence="10 11">BD 382</strain>
    </source>
</reference>
<keyword evidence="11" id="KW-1185">Reference proteome</keyword>
<keyword evidence="4 8" id="KW-0547">Nucleotide-binding</keyword>
<evidence type="ECO:0000256" key="1">
    <source>
        <dbReference type="ARBA" id="ARBA00008226"/>
    </source>
</evidence>
<dbReference type="HAMAP" id="MF_00534">
    <property type="entry name" value="Asn_tRNA_synth"/>
    <property type="match status" value="1"/>
</dbReference>
<dbReference type="EC" id="6.1.1.22" evidence="8"/>
<evidence type="ECO:0000313" key="11">
    <source>
        <dbReference type="Proteomes" id="UP001197236"/>
    </source>
</evidence>
<dbReference type="PANTHER" id="PTHR22594:SF34">
    <property type="entry name" value="ASPARAGINE--TRNA LIGASE, MITOCHONDRIAL-RELATED"/>
    <property type="match status" value="1"/>
</dbReference>
<keyword evidence="7 8" id="KW-0030">Aminoacyl-tRNA synthetase</keyword>
<evidence type="ECO:0000313" key="10">
    <source>
        <dbReference type="EMBL" id="MBW1257191.1"/>
    </source>
</evidence>
<evidence type="ECO:0000259" key="9">
    <source>
        <dbReference type="PROSITE" id="PS50862"/>
    </source>
</evidence>
<evidence type="ECO:0000256" key="8">
    <source>
        <dbReference type="HAMAP-Rule" id="MF_00534"/>
    </source>
</evidence>
<dbReference type="PANTHER" id="PTHR22594">
    <property type="entry name" value="ASPARTYL/LYSYL-TRNA SYNTHETASE"/>
    <property type="match status" value="1"/>
</dbReference>
<evidence type="ECO:0000256" key="5">
    <source>
        <dbReference type="ARBA" id="ARBA00022840"/>
    </source>
</evidence>
<keyword evidence="2 8" id="KW-0963">Cytoplasm</keyword>
<dbReference type="CDD" id="cd00776">
    <property type="entry name" value="AsxRS_core"/>
    <property type="match status" value="1"/>
</dbReference>
<dbReference type="CDD" id="cd04318">
    <property type="entry name" value="EcAsnRS_like_N"/>
    <property type="match status" value="1"/>
</dbReference>
<dbReference type="Proteomes" id="UP001197236">
    <property type="component" value="Unassembled WGS sequence"/>
</dbReference>
<dbReference type="GO" id="GO:0004816">
    <property type="term" value="F:asparagine-tRNA ligase activity"/>
    <property type="evidence" value="ECO:0007669"/>
    <property type="project" value="UniProtKB-EC"/>
</dbReference>
<evidence type="ECO:0000256" key="7">
    <source>
        <dbReference type="ARBA" id="ARBA00023146"/>
    </source>
</evidence>
<comment type="subunit">
    <text evidence="8">Homodimer.</text>
</comment>
<comment type="catalytic activity">
    <reaction evidence="8">
        <text>tRNA(Asn) + L-asparagine + ATP = L-asparaginyl-tRNA(Asn) + AMP + diphosphate + H(+)</text>
        <dbReference type="Rhea" id="RHEA:11180"/>
        <dbReference type="Rhea" id="RHEA-COMP:9659"/>
        <dbReference type="Rhea" id="RHEA-COMP:9674"/>
        <dbReference type="ChEBI" id="CHEBI:15378"/>
        <dbReference type="ChEBI" id="CHEBI:30616"/>
        <dbReference type="ChEBI" id="CHEBI:33019"/>
        <dbReference type="ChEBI" id="CHEBI:58048"/>
        <dbReference type="ChEBI" id="CHEBI:78442"/>
        <dbReference type="ChEBI" id="CHEBI:78515"/>
        <dbReference type="ChEBI" id="CHEBI:456215"/>
        <dbReference type="EC" id="6.1.1.22"/>
    </reaction>
</comment>
<evidence type="ECO:0000256" key="6">
    <source>
        <dbReference type="ARBA" id="ARBA00022917"/>
    </source>
</evidence>
<comment type="similarity">
    <text evidence="1 8">Belongs to the class-II aminoacyl-tRNA synthetase family.</text>
</comment>
<dbReference type="PROSITE" id="PS50862">
    <property type="entry name" value="AA_TRNA_LIGASE_II"/>
    <property type="match status" value="1"/>
</dbReference>
<dbReference type="InterPro" id="IPR006195">
    <property type="entry name" value="aa-tRNA-synth_II"/>
</dbReference>
<sequence length="466" mass="52301">MSVVPVADVLHGRVAVDSDVTVRGWVRTRRDSKAGLSFIAVYDGSCFNPVQAVVNNSLNNYQDEVLHLTTGCSVIVTGKVVASPGQGQAFEIQATKLEVVGWVEDPDSYPMAAKRHSIEYLREVAHLRPRTNLIGAVARVRHTLAQALHRFFHENGYFWVSTPLITASDTEGAGEMFRVSTLDMENLPRNDQGKVDYSEDFFGKEAFLTVSGQLNGETYASALSKIYTFGPTFRAENSNTSRHLAEFWMLEPEIAFASLDDAAALAEAMLKYVFQAVLNERADDMAFFAERVDKDAINRLERFVTTDFAQVDYTDAVNILMNCGQTFENPVSWGIDLSSEHERYLAEKHFKAPVVVKNYPKDIKAFYMRLNDDGKTVAAMDVLAPGIGEIIGGSQREERLDVLDARLEEMGLKKEDYWWYRDLRRYGTVPHSGFGLGFERLIAYVTGVQNVRDVIPFPRTPRNASF</sequence>
<dbReference type="NCBIfam" id="TIGR00457">
    <property type="entry name" value="asnS"/>
    <property type="match status" value="1"/>
</dbReference>
<comment type="subcellular location">
    <subcellularLocation>
        <location evidence="8">Cytoplasm</location>
    </subcellularLocation>
</comment>
<dbReference type="NCBIfam" id="NF003037">
    <property type="entry name" value="PRK03932.1"/>
    <property type="match status" value="1"/>
</dbReference>
<evidence type="ECO:0000256" key="3">
    <source>
        <dbReference type="ARBA" id="ARBA00022598"/>
    </source>
</evidence>
<dbReference type="InterPro" id="IPR004522">
    <property type="entry name" value="Asn-tRNA-ligase"/>
</dbReference>
<gene>
    <name evidence="8 10" type="primary">asnS</name>
    <name evidence="10" type="ORF">KYI95_08235</name>
</gene>
<keyword evidence="6 8" id="KW-0648">Protein biosynthesis</keyword>
<evidence type="ECO:0000256" key="4">
    <source>
        <dbReference type="ARBA" id="ARBA00022741"/>
    </source>
</evidence>
<dbReference type="InterPro" id="IPR004365">
    <property type="entry name" value="NA-bd_OB_tRNA"/>
</dbReference>
<accession>A0ABS6VDB6</accession>
<dbReference type="Pfam" id="PF00152">
    <property type="entry name" value="tRNA-synt_2"/>
    <property type="match status" value="1"/>
</dbReference>
<name>A0ABS6VDB6_9GAMM</name>
<comment type="caution">
    <text evidence="10">The sequence shown here is derived from an EMBL/GenBank/DDBJ whole genome shotgun (WGS) entry which is preliminary data.</text>
</comment>
<dbReference type="RefSeq" id="WP_218995194.1">
    <property type="nucleotide sequence ID" value="NZ_JAHVXU010000003.1"/>
</dbReference>
<keyword evidence="5 8" id="KW-0067">ATP-binding</keyword>
<proteinExistence type="inferred from homology"/>
<dbReference type="InterPro" id="IPR004364">
    <property type="entry name" value="Aa-tRNA-synt_II"/>
</dbReference>
<dbReference type="Pfam" id="PF01336">
    <property type="entry name" value="tRNA_anti-codon"/>
    <property type="match status" value="1"/>
</dbReference>
<dbReference type="EMBL" id="JAHVXZ010000003">
    <property type="protein sequence ID" value="MBW1257191.1"/>
    <property type="molecule type" value="Genomic_DNA"/>
</dbReference>
<keyword evidence="3 8" id="KW-0436">Ligase</keyword>
<protein>
    <recommendedName>
        <fullName evidence="8">Asparagine--tRNA ligase</fullName>
        <ecNumber evidence="8">6.1.1.22</ecNumber>
    </recommendedName>
    <alternativeName>
        <fullName evidence="8">Asparaginyl-tRNA synthetase</fullName>
        <shortName evidence="8">AsnRS</shortName>
    </alternativeName>
</protein>
<organism evidence="10 11">
    <name type="scientific">Pantoea allii</name>
    <dbReference type="NCBI Taxonomy" id="574096"/>
    <lineage>
        <taxon>Bacteria</taxon>
        <taxon>Pseudomonadati</taxon>
        <taxon>Pseudomonadota</taxon>
        <taxon>Gammaproteobacteria</taxon>
        <taxon>Enterobacterales</taxon>
        <taxon>Erwiniaceae</taxon>
        <taxon>Pantoea</taxon>
    </lineage>
</organism>